<keyword evidence="2" id="KW-1185">Reference proteome</keyword>
<dbReference type="eggNOG" id="ENOG5030Z9E">
    <property type="taxonomic scope" value="Bacteria"/>
</dbReference>
<dbReference type="RefSeq" id="WP_004822111.1">
    <property type="nucleotide sequence ID" value="NZ_KB849456.1"/>
</dbReference>
<evidence type="ECO:0000313" key="1">
    <source>
        <dbReference type="EMBL" id="ENV16488.1"/>
    </source>
</evidence>
<dbReference type="AlphaFoldDB" id="N8YA25"/>
<comment type="caution">
    <text evidence="1">The sequence shown here is derived from an EMBL/GenBank/DDBJ whole genome shotgun (WGS) entry which is preliminary data.</text>
</comment>
<dbReference type="EMBL" id="APPJ01000012">
    <property type="protein sequence ID" value="ENV16488.1"/>
    <property type="molecule type" value="Genomic_DNA"/>
</dbReference>
<gene>
    <name evidence="1" type="ORF">F964_03423</name>
</gene>
<proteinExistence type="predicted"/>
<dbReference type="PATRIC" id="fig|1217656.3.peg.3369"/>
<dbReference type="Proteomes" id="UP000013148">
    <property type="component" value="Unassembled WGS sequence"/>
</dbReference>
<sequence length="309" mass="34448">MNALAQNISFLTPSNLQEAMQIADLLANSEIVPKDYQKKPGNILVALQWGAEIGLQPLQALQNIACINGRPTLWGDAVLALVRSSGLLEQFEETQTEDMATCIVKRKGQKAVTKTFSKEEAKRAGLLNKQGPWSQYPKRMMQMRARGYALRDEFTDILKGFGIAEEERDKEIDVTPESSNIKKHQGASGLKAQLQHREQQDKIVDLAPEFNSSELLAKITETETLEDLKALASTFPTDLGEPAQTEIKNAYAAHKFYLQLIVDLESSADVEIINKVMEERFEPNTSHLSDAQIDNISSIYERKAAELTA</sequence>
<protein>
    <submittedName>
        <fullName evidence="1">Uncharacterized protein</fullName>
    </submittedName>
</protein>
<organism evidence="1 2">
    <name type="scientific">Acinetobacter guillouiae NIPH 991</name>
    <dbReference type="NCBI Taxonomy" id="1217656"/>
    <lineage>
        <taxon>Bacteria</taxon>
        <taxon>Pseudomonadati</taxon>
        <taxon>Pseudomonadota</taxon>
        <taxon>Gammaproteobacteria</taxon>
        <taxon>Moraxellales</taxon>
        <taxon>Moraxellaceae</taxon>
        <taxon>Acinetobacter</taxon>
    </lineage>
</organism>
<accession>N8YA25</accession>
<name>N8YA25_ACIGI</name>
<evidence type="ECO:0000313" key="2">
    <source>
        <dbReference type="Proteomes" id="UP000013148"/>
    </source>
</evidence>
<dbReference type="HOGENOM" id="CLU_073808_0_0_6"/>
<reference evidence="1 2" key="1">
    <citation type="submission" date="2013-02" db="EMBL/GenBank/DDBJ databases">
        <title>The Genome Sequence of Acinetobacter guillouiae NIPH 991.</title>
        <authorList>
            <consortium name="The Broad Institute Genome Sequencing Platform"/>
            <consortium name="The Broad Institute Genome Sequencing Center for Infectious Disease"/>
            <person name="Cerqueira G."/>
            <person name="Feldgarden M."/>
            <person name="Courvalin P."/>
            <person name="Perichon B."/>
            <person name="Grillot-Courvalin C."/>
            <person name="Clermont D."/>
            <person name="Rocha E."/>
            <person name="Yoon E.-J."/>
            <person name="Nemec A."/>
            <person name="Walker B."/>
            <person name="Young S.K."/>
            <person name="Zeng Q."/>
            <person name="Gargeya S."/>
            <person name="Fitzgerald M."/>
            <person name="Haas B."/>
            <person name="Abouelleil A."/>
            <person name="Alvarado L."/>
            <person name="Arachchi H.M."/>
            <person name="Berlin A.M."/>
            <person name="Chapman S.B."/>
            <person name="Dewar J."/>
            <person name="Goldberg J."/>
            <person name="Griggs A."/>
            <person name="Gujja S."/>
            <person name="Hansen M."/>
            <person name="Howarth C."/>
            <person name="Imamovic A."/>
            <person name="Larimer J."/>
            <person name="McCowan C."/>
            <person name="Murphy C."/>
            <person name="Neiman D."/>
            <person name="Pearson M."/>
            <person name="Priest M."/>
            <person name="Roberts A."/>
            <person name="Saif S."/>
            <person name="Shea T."/>
            <person name="Sisk P."/>
            <person name="Sykes S."/>
            <person name="Wortman J."/>
            <person name="Nusbaum C."/>
            <person name="Birren B."/>
        </authorList>
    </citation>
    <scope>NUCLEOTIDE SEQUENCE [LARGE SCALE GENOMIC DNA]</scope>
    <source>
        <strain evidence="1 2">NIPH 991</strain>
    </source>
</reference>